<dbReference type="InterPro" id="IPR011701">
    <property type="entry name" value="MFS"/>
</dbReference>
<evidence type="ECO:0000256" key="6">
    <source>
        <dbReference type="SAM" id="Phobius"/>
    </source>
</evidence>
<feature type="transmembrane region" description="Helical" evidence="6">
    <location>
        <begin position="348"/>
        <end position="366"/>
    </location>
</feature>
<protein>
    <submittedName>
        <fullName evidence="8">MFS transporter</fullName>
    </submittedName>
</protein>
<dbReference type="Proteomes" id="UP000219947">
    <property type="component" value="Unassembled WGS sequence"/>
</dbReference>
<dbReference type="Pfam" id="PF07690">
    <property type="entry name" value="MFS_1"/>
    <property type="match status" value="1"/>
</dbReference>
<comment type="subcellular location">
    <subcellularLocation>
        <location evidence="1">Cell membrane</location>
        <topology evidence="1">Multi-pass membrane protein</topology>
    </subcellularLocation>
</comment>
<feature type="transmembrane region" description="Helical" evidence="6">
    <location>
        <begin position="187"/>
        <end position="206"/>
    </location>
</feature>
<feature type="domain" description="Major facilitator superfamily (MFS) profile" evidence="7">
    <location>
        <begin position="38"/>
        <end position="464"/>
    </location>
</feature>
<dbReference type="RefSeq" id="WP_070661131.1">
    <property type="nucleotide sequence ID" value="NZ_CAURLQ010000029.1"/>
</dbReference>
<dbReference type="InterPro" id="IPR000849">
    <property type="entry name" value="Sugar_P_transporter"/>
</dbReference>
<feature type="transmembrane region" description="Helical" evidence="6">
    <location>
        <begin position="135"/>
        <end position="156"/>
    </location>
</feature>
<dbReference type="GO" id="GO:0005886">
    <property type="term" value="C:plasma membrane"/>
    <property type="evidence" value="ECO:0007669"/>
    <property type="project" value="UniProtKB-SubCell"/>
</dbReference>
<feature type="transmembrane region" description="Helical" evidence="6">
    <location>
        <begin position="76"/>
        <end position="95"/>
    </location>
</feature>
<keyword evidence="4 6" id="KW-1133">Transmembrane helix</keyword>
<feature type="transmembrane region" description="Helical" evidence="6">
    <location>
        <begin position="279"/>
        <end position="296"/>
    </location>
</feature>
<feature type="transmembrane region" description="Helical" evidence="6">
    <location>
        <begin position="405"/>
        <end position="432"/>
    </location>
</feature>
<dbReference type="GO" id="GO:0035435">
    <property type="term" value="P:phosphate ion transmembrane transport"/>
    <property type="evidence" value="ECO:0007669"/>
    <property type="project" value="TreeGrafter"/>
</dbReference>
<dbReference type="InterPro" id="IPR021159">
    <property type="entry name" value="Sugar-P_transporter_CS"/>
</dbReference>
<evidence type="ECO:0000256" key="5">
    <source>
        <dbReference type="ARBA" id="ARBA00023136"/>
    </source>
</evidence>
<dbReference type="PANTHER" id="PTHR43826:SF6">
    <property type="entry name" value="GLYCEROL-3-PHOSPHATE TRANSPORTER"/>
    <property type="match status" value="1"/>
</dbReference>
<dbReference type="AlphaFoldDB" id="A0A2A8D4P8"/>
<keyword evidence="9" id="KW-1185">Reference proteome</keyword>
<evidence type="ECO:0000256" key="3">
    <source>
        <dbReference type="ARBA" id="ARBA00022692"/>
    </source>
</evidence>
<dbReference type="EMBL" id="PDEV01000003">
    <property type="protein sequence ID" value="PEN15932.1"/>
    <property type="molecule type" value="Genomic_DNA"/>
</dbReference>
<evidence type="ECO:0000256" key="4">
    <source>
        <dbReference type="ARBA" id="ARBA00022989"/>
    </source>
</evidence>
<dbReference type="GO" id="GO:0061513">
    <property type="term" value="F:glucose 6-phosphate:phosphate antiporter activity"/>
    <property type="evidence" value="ECO:0007669"/>
    <property type="project" value="TreeGrafter"/>
</dbReference>
<sequence>MTTTDSPKKKGSVPRWLAIPTAKPQLNTAEVASKYPRLRFQVFMGIFIGYATFYLIRNNVPLVTPILTHELGFSNAAIGALSTALLLAYGFSKFFTAMISDRSNARLFLPIGLVLSGIANVLLAIAGYMGSGAAAAGYGAAIASTMAAIMVFNGIFQGMGWPPSGRVLVNWFSTSERGSKVSLWNTAHNVGGALSGLLVAWGFTLFGKTWQVAFWFPAVISFVLAFVAWLLIRDNPEAEGLPTIDVYRNDPHKVESTDEDRSESTWTTIRKHVLTNSTMVYLALANVFVYTLRYGVLVWAPKYLHDVRHASLEGGIAGFSILELAGIGGTILCGFVSDYVFKGRRSPAGILFLIATVGAILLYWLPPADAPLIVAYIALALIGGLIYGPVMLIGLQAIDLSPSHVAGTAAGFTGLFGYALGATLASTGIGIIVDHWGWSTAFIFMIVCSGLAIVFLWLVNGAEKRMMAERDKKLAAKNAQA</sequence>
<feature type="transmembrane region" description="Helical" evidence="6">
    <location>
        <begin position="212"/>
        <end position="232"/>
    </location>
</feature>
<dbReference type="Gene3D" id="1.20.1250.20">
    <property type="entry name" value="MFS general substrate transporter like domains"/>
    <property type="match status" value="2"/>
</dbReference>
<reference evidence="8" key="1">
    <citation type="submission" date="2017-10" db="EMBL/GenBank/DDBJ databases">
        <title>Kefir isolates.</title>
        <authorList>
            <person name="Kim Y."/>
            <person name="Blasche S."/>
        </authorList>
    </citation>
    <scope>NUCLEOTIDE SEQUENCE [LARGE SCALE GENOMIC DNA]</scope>
    <source>
        <strain evidence="8">OG2-2</strain>
    </source>
</reference>
<dbReference type="InterPro" id="IPR036259">
    <property type="entry name" value="MFS_trans_sf"/>
</dbReference>
<feature type="transmembrane region" description="Helical" evidence="6">
    <location>
        <begin position="38"/>
        <end position="56"/>
    </location>
</feature>
<name>A0A2A8D4P8_9MICC</name>
<comment type="caution">
    <text evidence="8">The sequence shown here is derived from an EMBL/GenBank/DDBJ whole genome shotgun (WGS) entry which is preliminary data.</text>
</comment>
<dbReference type="PROSITE" id="PS00942">
    <property type="entry name" value="GLPT"/>
    <property type="match status" value="1"/>
</dbReference>
<dbReference type="CDD" id="cd17345">
    <property type="entry name" value="MFS_GlpT"/>
    <property type="match status" value="1"/>
</dbReference>
<evidence type="ECO:0000256" key="2">
    <source>
        <dbReference type="ARBA" id="ARBA00009598"/>
    </source>
</evidence>
<keyword evidence="3 6" id="KW-0812">Transmembrane</keyword>
<keyword evidence="5 6" id="KW-0472">Membrane</keyword>
<feature type="transmembrane region" description="Helical" evidence="6">
    <location>
        <begin position="372"/>
        <end position="393"/>
    </location>
</feature>
<dbReference type="PANTHER" id="PTHR43826">
    <property type="entry name" value="GLUCOSE-6-PHOSPHATE EXCHANGER SLC37A4"/>
    <property type="match status" value="1"/>
</dbReference>
<dbReference type="InterPro" id="IPR051337">
    <property type="entry name" value="OPA_Antiporter"/>
</dbReference>
<organism evidence="8 9">
    <name type="scientific">Rothia dentocariosa</name>
    <dbReference type="NCBI Taxonomy" id="2047"/>
    <lineage>
        <taxon>Bacteria</taxon>
        <taxon>Bacillati</taxon>
        <taxon>Actinomycetota</taxon>
        <taxon>Actinomycetes</taxon>
        <taxon>Micrococcales</taxon>
        <taxon>Micrococcaceae</taxon>
        <taxon>Rothia</taxon>
    </lineage>
</organism>
<feature type="transmembrane region" description="Helical" evidence="6">
    <location>
        <begin position="316"/>
        <end position="336"/>
    </location>
</feature>
<proteinExistence type="inferred from homology"/>
<evidence type="ECO:0000313" key="9">
    <source>
        <dbReference type="Proteomes" id="UP000219947"/>
    </source>
</evidence>
<gene>
    <name evidence="8" type="primary">glpT</name>
    <name evidence="8" type="ORF">CRM92_07490</name>
</gene>
<feature type="transmembrane region" description="Helical" evidence="6">
    <location>
        <begin position="107"/>
        <end position="129"/>
    </location>
</feature>
<comment type="similarity">
    <text evidence="2">Belongs to the major facilitator superfamily. Organophosphate:Pi antiporter (OPA) (TC 2.A.1.4) family.</text>
</comment>
<feature type="transmembrane region" description="Helical" evidence="6">
    <location>
        <begin position="438"/>
        <end position="459"/>
    </location>
</feature>
<dbReference type="InterPro" id="IPR020846">
    <property type="entry name" value="MFS_dom"/>
</dbReference>
<evidence type="ECO:0000259" key="7">
    <source>
        <dbReference type="PROSITE" id="PS50850"/>
    </source>
</evidence>
<evidence type="ECO:0000256" key="1">
    <source>
        <dbReference type="ARBA" id="ARBA00004651"/>
    </source>
</evidence>
<accession>A0A2A8D4P8</accession>
<dbReference type="SUPFAM" id="SSF103473">
    <property type="entry name" value="MFS general substrate transporter"/>
    <property type="match status" value="1"/>
</dbReference>
<dbReference type="PIRSF" id="PIRSF002808">
    <property type="entry name" value="Hexose_phosphate_transp"/>
    <property type="match status" value="1"/>
</dbReference>
<dbReference type="PROSITE" id="PS50850">
    <property type="entry name" value="MFS"/>
    <property type="match status" value="1"/>
</dbReference>
<evidence type="ECO:0000313" key="8">
    <source>
        <dbReference type="EMBL" id="PEN15932.1"/>
    </source>
</evidence>